<dbReference type="EMBL" id="JAVXUO010001575">
    <property type="protein sequence ID" value="KAK2980934.1"/>
    <property type="molecule type" value="Genomic_DNA"/>
</dbReference>
<evidence type="ECO:0000259" key="7">
    <source>
        <dbReference type="Pfam" id="PF08392"/>
    </source>
</evidence>
<dbReference type="InterPro" id="IPR013601">
    <property type="entry name" value="FAE1_typ3_polyketide_synth"/>
</dbReference>
<evidence type="ECO:0000313" key="9">
    <source>
        <dbReference type="EMBL" id="KAK2980934.1"/>
    </source>
</evidence>
<feature type="domain" description="FAE" evidence="7">
    <location>
        <begin position="53"/>
        <end position="339"/>
    </location>
</feature>
<name>A0AA88R9F4_9ASTE</name>
<comment type="pathway">
    <text evidence="1 6">Lipid metabolism; fatty acid biosynthesis.</text>
</comment>
<dbReference type="Proteomes" id="UP001187471">
    <property type="component" value="Unassembled WGS sequence"/>
</dbReference>
<dbReference type="CDD" id="cd00831">
    <property type="entry name" value="CHS_like"/>
    <property type="match status" value="1"/>
</dbReference>
<dbReference type="GO" id="GO:0009922">
    <property type="term" value="F:fatty acid elongase activity"/>
    <property type="evidence" value="ECO:0007669"/>
    <property type="project" value="UniProtKB-EC"/>
</dbReference>
<dbReference type="EC" id="2.3.1.-" evidence="6"/>
<dbReference type="InterPro" id="IPR013747">
    <property type="entry name" value="ACP_syn_III_C"/>
</dbReference>
<feature type="domain" description="Beta-ketoacyl-[acyl-carrier-protein] synthase III C-terminal" evidence="8">
    <location>
        <begin position="356"/>
        <end position="437"/>
    </location>
</feature>
<dbReference type="AlphaFoldDB" id="A0AA88R9F4"/>
<evidence type="ECO:0000256" key="3">
    <source>
        <dbReference type="ARBA" id="ARBA00022679"/>
    </source>
</evidence>
<evidence type="ECO:0000313" key="10">
    <source>
        <dbReference type="Proteomes" id="UP001187471"/>
    </source>
</evidence>
<evidence type="ECO:0000256" key="6">
    <source>
        <dbReference type="PIRNR" id="PIRNR036417"/>
    </source>
</evidence>
<keyword evidence="10" id="KW-1185">Reference proteome</keyword>
<organism evidence="9 10">
    <name type="scientific">Escallonia rubra</name>
    <dbReference type="NCBI Taxonomy" id="112253"/>
    <lineage>
        <taxon>Eukaryota</taxon>
        <taxon>Viridiplantae</taxon>
        <taxon>Streptophyta</taxon>
        <taxon>Embryophyta</taxon>
        <taxon>Tracheophyta</taxon>
        <taxon>Spermatophyta</taxon>
        <taxon>Magnoliopsida</taxon>
        <taxon>eudicotyledons</taxon>
        <taxon>Gunneridae</taxon>
        <taxon>Pentapetalae</taxon>
        <taxon>asterids</taxon>
        <taxon>campanulids</taxon>
        <taxon>Escalloniales</taxon>
        <taxon>Escalloniaceae</taxon>
        <taxon>Escallonia</taxon>
    </lineage>
</organism>
<dbReference type="InterPro" id="IPR016039">
    <property type="entry name" value="Thiolase-like"/>
</dbReference>
<accession>A0AA88R9F4</accession>
<dbReference type="SUPFAM" id="SSF53901">
    <property type="entry name" value="Thiolase-like"/>
    <property type="match status" value="2"/>
</dbReference>
<dbReference type="GO" id="GO:0006633">
    <property type="term" value="P:fatty acid biosynthetic process"/>
    <property type="evidence" value="ECO:0007669"/>
    <property type="project" value="InterPro"/>
</dbReference>
<dbReference type="Pfam" id="PF08392">
    <property type="entry name" value="FAE1_CUT1_RppA"/>
    <property type="match status" value="1"/>
</dbReference>
<comment type="caution">
    <text evidence="9">The sequence shown here is derived from an EMBL/GenBank/DDBJ whole genome shotgun (WGS) entry which is preliminary data.</text>
</comment>
<evidence type="ECO:0000256" key="4">
    <source>
        <dbReference type="ARBA" id="ARBA00023315"/>
    </source>
</evidence>
<dbReference type="Gene3D" id="3.40.47.10">
    <property type="match status" value="1"/>
</dbReference>
<dbReference type="InterPro" id="IPR012392">
    <property type="entry name" value="3-ktacl-CoA_syn"/>
</dbReference>
<dbReference type="Pfam" id="PF08541">
    <property type="entry name" value="ACP_syn_III_C"/>
    <property type="match status" value="1"/>
</dbReference>
<proteinExistence type="inferred from homology"/>
<evidence type="ECO:0000256" key="5">
    <source>
        <dbReference type="ARBA" id="ARBA00047375"/>
    </source>
</evidence>
<comment type="similarity">
    <text evidence="2 6">Belongs to the thiolase-like superfamily. Chalcone/stilbene synthases family.</text>
</comment>
<sequence length="468" mass="52837">MQLTSALLEVLRVSSLLLVFSTEILFLAQKREPIYHALPFSCFLLFFILKTYLSRPSQVYLVDFSCFRPPNSWRVPFSTYLEHARMFNIFDKESLSFMARMLTSSGQSENTYLPPALHYIPPRSTDQESIDEFRMVAFPVFEDLMSKTNLSPRDIDILIVNSSVICPSPSLASMIINKYALREDVKSFNVSGMGCSASAISIDIAQNILKTRRNSNAVIISTEILSTGWYSGKERPMLILNCSFRTGSAAILLTNKREDTKTPKYVLLRSLRTQRANDDLAYNSAMREEDSNGLVGFALKKDLMKAVGETLMSNFTILGSLTFPFTEKIRYVVSVLWKRFFDKSAEVYIPSFRPIIQHFCLPTSGKALIGEIGKGLKLGEKDVEAALMTLHRFGNQSSSSLWYELAYMEGKERVKKGDKVWMLGFGSGLKCTSLVWKCVRPIVGEAQRGPWADSIDSYPVLSIDQRDS</sequence>
<dbReference type="PIRSF" id="PIRSF036417">
    <property type="entry name" value="3-ktacl-CoA_syn"/>
    <property type="match status" value="1"/>
</dbReference>
<evidence type="ECO:0000256" key="2">
    <source>
        <dbReference type="ARBA" id="ARBA00005531"/>
    </source>
</evidence>
<keyword evidence="4 6" id="KW-0012">Acyltransferase</keyword>
<reference evidence="9" key="1">
    <citation type="submission" date="2022-12" db="EMBL/GenBank/DDBJ databases">
        <title>Draft genome assemblies for two species of Escallonia (Escalloniales).</title>
        <authorList>
            <person name="Chanderbali A."/>
            <person name="Dervinis C."/>
            <person name="Anghel I."/>
            <person name="Soltis D."/>
            <person name="Soltis P."/>
            <person name="Zapata F."/>
        </authorList>
    </citation>
    <scope>NUCLEOTIDE SEQUENCE</scope>
    <source>
        <strain evidence="9">UCBG92.1500</strain>
        <tissue evidence="9">Leaf</tissue>
    </source>
</reference>
<comment type="catalytic activity">
    <reaction evidence="5">
        <text>a very-long-chain acyl-CoA + malonyl-CoA + H(+) = a very-long-chain 3-oxoacyl-CoA + CO2 + CoA</text>
        <dbReference type="Rhea" id="RHEA:32727"/>
        <dbReference type="ChEBI" id="CHEBI:15378"/>
        <dbReference type="ChEBI" id="CHEBI:16526"/>
        <dbReference type="ChEBI" id="CHEBI:57287"/>
        <dbReference type="ChEBI" id="CHEBI:57384"/>
        <dbReference type="ChEBI" id="CHEBI:90725"/>
        <dbReference type="ChEBI" id="CHEBI:90736"/>
        <dbReference type="EC" id="2.3.1.199"/>
    </reaction>
</comment>
<evidence type="ECO:0000256" key="1">
    <source>
        <dbReference type="ARBA" id="ARBA00005194"/>
    </source>
</evidence>
<dbReference type="GO" id="GO:0016020">
    <property type="term" value="C:membrane"/>
    <property type="evidence" value="ECO:0007669"/>
    <property type="project" value="InterPro"/>
</dbReference>
<protein>
    <recommendedName>
        <fullName evidence="6">3-ketoacyl-CoA synthase</fullName>
        <ecNumber evidence="6">2.3.1.-</ecNumber>
    </recommendedName>
</protein>
<keyword evidence="3 6" id="KW-0808">Transferase</keyword>
<dbReference type="PANTHER" id="PTHR31561">
    <property type="entry name" value="3-KETOACYL-COA SYNTHASE"/>
    <property type="match status" value="1"/>
</dbReference>
<gene>
    <name evidence="9" type="ORF">RJ640_022913</name>
</gene>
<evidence type="ECO:0000259" key="8">
    <source>
        <dbReference type="Pfam" id="PF08541"/>
    </source>
</evidence>